<dbReference type="GO" id="GO:0032259">
    <property type="term" value="P:methylation"/>
    <property type="evidence" value="ECO:0007669"/>
    <property type="project" value="UniProtKB-KW"/>
</dbReference>
<sequence length="313" mass="33497">MLFSPWAAAALAGLIGLLIGSFLNVVIHRSPRMMYRAWLQDALENLREADAPLAQSLWKTVFGRGSTPPADLTTAAHKAYEQVQALPPLTLARPRSRCNDCERPIRWWENLPLLSYLALRGRCAGCGQPYGLRYPAVELLTGLLFAYCGWRWGLSATGALWAAFCALLVALAFIDWDTTLLPDDLVLPLLWLGLLASAAGLVELRLNDAVWGAIAGYLSLWTVGGLFQLVTGKQGMGHGDFKLLAALGAWLGWQALIPVVLLSSVIGAGGGIALKLGGGLRAGGYFPFGPFLAGAGLLVMMLGPHLANAILPR</sequence>
<evidence type="ECO:0000313" key="13">
    <source>
        <dbReference type="EMBL" id="KAF1022368.1"/>
    </source>
</evidence>
<name>A0A7V8FQD3_9BURK</name>
<evidence type="ECO:0000256" key="2">
    <source>
        <dbReference type="ARBA" id="ARBA00005801"/>
    </source>
</evidence>
<dbReference type="GO" id="GO:0006465">
    <property type="term" value="P:signal peptide processing"/>
    <property type="evidence" value="ECO:0007669"/>
    <property type="project" value="TreeGrafter"/>
</dbReference>
<keyword evidence="5 9" id="KW-0812">Transmembrane</keyword>
<feature type="transmembrane region" description="Helical" evidence="10">
    <location>
        <begin position="286"/>
        <end position="307"/>
    </location>
</feature>
<keyword evidence="9" id="KW-0489">Methyltransferase</keyword>
<feature type="domain" description="Prepilin peptidase A24 N-terminal" evidence="12">
    <location>
        <begin position="14"/>
        <end position="151"/>
    </location>
</feature>
<dbReference type="Pfam" id="PF01478">
    <property type="entry name" value="Peptidase_A24"/>
    <property type="match status" value="1"/>
</dbReference>
<dbReference type="PANTHER" id="PTHR30487:SF0">
    <property type="entry name" value="PREPILIN LEADER PEPTIDASE_N-METHYLTRANSFERASE-RELATED"/>
    <property type="match status" value="1"/>
</dbReference>
<feature type="transmembrane region" description="Helical" evidence="10">
    <location>
        <begin position="185"/>
        <end position="202"/>
    </location>
</feature>
<evidence type="ECO:0000256" key="6">
    <source>
        <dbReference type="ARBA" id="ARBA00022989"/>
    </source>
</evidence>
<dbReference type="Gene3D" id="1.20.120.1220">
    <property type="match status" value="1"/>
</dbReference>
<evidence type="ECO:0000256" key="4">
    <source>
        <dbReference type="ARBA" id="ARBA00022519"/>
    </source>
</evidence>
<dbReference type="InterPro" id="IPR050882">
    <property type="entry name" value="Prepilin_peptidase/N-MTase"/>
</dbReference>
<keyword evidence="7 10" id="KW-0472">Membrane</keyword>
<dbReference type="PANTHER" id="PTHR30487">
    <property type="entry name" value="TYPE 4 PREPILIN-LIKE PROTEINS LEADER PEPTIDE-PROCESSING ENZYME"/>
    <property type="match status" value="1"/>
</dbReference>
<organism evidence="13 14">
    <name type="scientific">Paracidovorax wautersii</name>
    <dbReference type="NCBI Taxonomy" id="1177982"/>
    <lineage>
        <taxon>Bacteria</taxon>
        <taxon>Pseudomonadati</taxon>
        <taxon>Pseudomonadota</taxon>
        <taxon>Betaproteobacteria</taxon>
        <taxon>Burkholderiales</taxon>
        <taxon>Comamonadaceae</taxon>
        <taxon>Paracidovorax</taxon>
    </lineage>
</organism>
<reference evidence="14" key="1">
    <citation type="journal article" date="2020" name="MBio">
        <title>Horizontal gene transfer to a defensive symbiont with a reduced genome amongst a multipartite beetle microbiome.</title>
        <authorList>
            <person name="Waterworth S.C."/>
            <person name="Florez L.V."/>
            <person name="Rees E.R."/>
            <person name="Hertweck C."/>
            <person name="Kaltenpoth M."/>
            <person name="Kwan J.C."/>
        </authorList>
    </citation>
    <scope>NUCLEOTIDE SEQUENCE [LARGE SCALE GENOMIC DNA]</scope>
</reference>
<keyword evidence="9" id="KW-0378">Hydrolase</keyword>
<dbReference type="GO" id="GO:0004190">
    <property type="term" value="F:aspartic-type endopeptidase activity"/>
    <property type="evidence" value="ECO:0007669"/>
    <property type="project" value="UniProtKB-EC"/>
</dbReference>
<comment type="function">
    <text evidence="9">Plays an essential role in type IV pili and type II pseudopili formation by proteolytically removing the leader sequence from substrate proteins and subsequently monomethylating the alpha-amino group of the newly exposed N-terminal phenylalanine.</text>
</comment>
<dbReference type="GO" id="GO:0008168">
    <property type="term" value="F:methyltransferase activity"/>
    <property type="evidence" value="ECO:0007669"/>
    <property type="project" value="UniProtKB-KW"/>
</dbReference>
<keyword evidence="9" id="KW-0511">Multifunctional enzyme</keyword>
<feature type="transmembrane region" description="Helical" evidence="10">
    <location>
        <begin position="209"/>
        <end position="230"/>
    </location>
</feature>
<keyword evidence="9" id="KW-0645">Protease</keyword>
<dbReference type="AlphaFoldDB" id="A0A7V8FQD3"/>
<dbReference type="EMBL" id="WNDQ01000012">
    <property type="protein sequence ID" value="KAF1022368.1"/>
    <property type="molecule type" value="Genomic_DNA"/>
</dbReference>
<feature type="domain" description="Prepilin type IV endopeptidase peptidase" evidence="11">
    <location>
        <begin position="163"/>
        <end position="269"/>
    </location>
</feature>
<evidence type="ECO:0000256" key="9">
    <source>
        <dbReference type="RuleBase" id="RU003794"/>
    </source>
</evidence>
<feature type="transmembrane region" description="Helical" evidence="10">
    <location>
        <begin position="250"/>
        <end position="274"/>
    </location>
</feature>
<evidence type="ECO:0000256" key="1">
    <source>
        <dbReference type="ARBA" id="ARBA00004429"/>
    </source>
</evidence>
<evidence type="ECO:0000259" key="12">
    <source>
        <dbReference type="Pfam" id="PF06750"/>
    </source>
</evidence>
<gene>
    <name evidence="13" type="primary">outO</name>
    <name evidence="13" type="ORF">GAK30_01152</name>
</gene>
<keyword evidence="4" id="KW-0997">Cell inner membrane</keyword>
<feature type="transmembrane region" description="Helical" evidence="10">
    <location>
        <begin position="6"/>
        <end position="27"/>
    </location>
</feature>
<evidence type="ECO:0000256" key="3">
    <source>
        <dbReference type="ARBA" id="ARBA00022475"/>
    </source>
</evidence>
<dbReference type="InterPro" id="IPR000045">
    <property type="entry name" value="Prepilin_IV_endopep_pep"/>
</dbReference>
<evidence type="ECO:0000256" key="10">
    <source>
        <dbReference type="SAM" id="Phobius"/>
    </source>
</evidence>
<dbReference type="EC" id="3.4.23.43" evidence="9"/>
<dbReference type="GO" id="GO:0005886">
    <property type="term" value="C:plasma membrane"/>
    <property type="evidence" value="ECO:0007669"/>
    <property type="project" value="UniProtKB-SubCell"/>
</dbReference>
<dbReference type="Pfam" id="PF06750">
    <property type="entry name" value="A24_N_bact"/>
    <property type="match status" value="1"/>
</dbReference>
<comment type="caution">
    <text evidence="13">The sequence shown here is derived from an EMBL/GenBank/DDBJ whole genome shotgun (WGS) entry which is preliminary data.</text>
</comment>
<evidence type="ECO:0000313" key="14">
    <source>
        <dbReference type="Proteomes" id="UP000461670"/>
    </source>
</evidence>
<comment type="similarity">
    <text evidence="2 8">Belongs to the peptidase A24 family.</text>
</comment>
<comment type="subcellular location">
    <subcellularLocation>
        <location evidence="1">Cell inner membrane</location>
        <topology evidence="1">Multi-pass membrane protein</topology>
    </subcellularLocation>
    <subcellularLocation>
        <location evidence="9">Cell membrane</location>
        <topology evidence="9">Multi-pass membrane protein</topology>
    </subcellularLocation>
</comment>
<keyword evidence="3" id="KW-1003">Cell membrane</keyword>
<evidence type="ECO:0000256" key="7">
    <source>
        <dbReference type="ARBA" id="ARBA00023136"/>
    </source>
</evidence>
<keyword evidence="9" id="KW-0808">Transferase</keyword>
<dbReference type="Proteomes" id="UP000461670">
    <property type="component" value="Unassembled WGS sequence"/>
</dbReference>
<proteinExistence type="inferred from homology"/>
<comment type="catalytic activity">
    <reaction evidence="9">
        <text>Typically cleaves a -Gly-|-Phe- bond to release an N-terminal, basic peptide of 5-8 residues from type IV prepilin, and then N-methylates the new N-terminal amino group, the methyl donor being S-adenosyl-L-methionine.</text>
        <dbReference type="EC" id="3.4.23.43"/>
    </reaction>
</comment>
<feature type="transmembrane region" description="Helical" evidence="10">
    <location>
        <begin position="152"/>
        <end position="173"/>
    </location>
</feature>
<dbReference type="InterPro" id="IPR010627">
    <property type="entry name" value="Prepilin_pept_A24_N"/>
</dbReference>
<dbReference type="EC" id="2.1.1.-" evidence="9"/>
<dbReference type="PRINTS" id="PR00864">
    <property type="entry name" value="PREPILNPTASE"/>
</dbReference>
<keyword evidence="6 10" id="KW-1133">Transmembrane helix</keyword>
<evidence type="ECO:0000256" key="5">
    <source>
        <dbReference type="ARBA" id="ARBA00022692"/>
    </source>
</evidence>
<accession>A0A7V8FQD3</accession>
<dbReference type="InterPro" id="IPR014032">
    <property type="entry name" value="Peptidase_A24A_bac"/>
</dbReference>
<evidence type="ECO:0000256" key="8">
    <source>
        <dbReference type="RuleBase" id="RU003793"/>
    </source>
</evidence>
<protein>
    <recommendedName>
        <fullName evidence="9">Prepilin leader peptidase/N-methyltransferase</fullName>
        <ecNumber evidence="9">2.1.1.-</ecNumber>
        <ecNumber evidence="9">3.4.23.43</ecNumber>
    </recommendedName>
</protein>
<evidence type="ECO:0000259" key="11">
    <source>
        <dbReference type="Pfam" id="PF01478"/>
    </source>
</evidence>